<keyword evidence="13" id="KW-1185">Reference proteome</keyword>
<dbReference type="InterPro" id="IPR012967">
    <property type="entry name" value="COMT_dimerisation"/>
</dbReference>
<dbReference type="GO" id="GO:0009809">
    <property type="term" value="P:lignin biosynthetic process"/>
    <property type="evidence" value="ECO:0007669"/>
    <property type="project" value="UniProtKB-KW"/>
</dbReference>
<evidence type="ECO:0000256" key="2">
    <source>
        <dbReference type="ARBA" id="ARBA00022603"/>
    </source>
</evidence>
<dbReference type="Proteomes" id="UP001163823">
    <property type="component" value="Chromosome 11"/>
</dbReference>
<dbReference type="GO" id="GO:0032259">
    <property type="term" value="P:methylation"/>
    <property type="evidence" value="ECO:0007669"/>
    <property type="project" value="UniProtKB-KW"/>
</dbReference>
<dbReference type="PIRSF" id="PIRSF005739">
    <property type="entry name" value="O-mtase"/>
    <property type="match status" value="1"/>
</dbReference>
<dbReference type="Gene3D" id="1.10.10.10">
    <property type="entry name" value="Winged helix-like DNA-binding domain superfamily/Winged helix DNA-binding domain"/>
    <property type="match status" value="1"/>
</dbReference>
<dbReference type="Gene3D" id="3.40.50.150">
    <property type="entry name" value="Vaccinia Virus protein VP39"/>
    <property type="match status" value="1"/>
</dbReference>
<feature type="domain" description="O-methyltransferase dimerisation" evidence="11">
    <location>
        <begin position="35"/>
        <end position="129"/>
    </location>
</feature>
<accession>A0AAD7L4Y3</accession>
<comment type="caution">
    <text evidence="12">The sequence shown here is derived from an EMBL/GenBank/DDBJ whole genome shotgun (WGS) entry which is preliminary data.</text>
</comment>
<dbReference type="GO" id="GO:0008757">
    <property type="term" value="F:S-adenosylmethionine-dependent methyltransferase activity"/>
    <property type="evidence" value="ECO:0007669"/>
    <property type="project" value="UniProtKB-ARBA"/>
</dbReference>
<dbReference type="GO" id="GO:0046983">
    <property type="term" value="F:protein dimerization activity"/>
    <property type="evidence" value="ECO:0007669"/>
    <property type="project" value="InterPro"/>
</dbReference>
<evidence type="ECO:0000256" key="6">
    <source>
        <dbReference type="ARBA" id="ARBA00039011"/>
    </source>
</evidence>
<comment type="pathway">
    <text evidence="1">Aromatic compound metabolism; phenylpropanoid biosynthesis.</text>
</comment>
<proteinExistence type="predicted"/>
<feature type="active site" description="Proton acceptor" evidence="8">
    <location>
        <position position="282"/>
    </location>
</feature>
<dbReference type="Pfam" id="PF08100">
    <property type="entry name" value="Dimerisation"/>
    <property type="match status" value="1"/>
</dbReference>
<dbReference type="InterPro" id="IPR016461">
    <property type="entry name" value="COMT-like"/>
</dbReference>
<evidence type="ECO:0000256" key="3">
    <source>
        <dbReference type="ARBA" id="ARBA00022679"/>
    </source>
</evidence>
<keyword evidence="3" id="KW-0808">Transferase</keyword>
<dbReference type="KEGG" id="qsa:O6P43_027445"/>
<dbReference type="SUPFAM" id="SSF53335">
    <property type="entry name" value="S-adenosyl-L-methionine-dependent methyltransferases"/>
    <property type="match status" value="1"/>
</dbReference>
<feature type="compositionally biased region" description="Polar residues" evidence="9">
    <location>
        <begin position="1"/>
        <end position="21"/>
    </location>
</feature>
<keyword evidence="2" id="KW-0489">Methyltransferase</keyword>
<dbReference type="InterPro" id="IPR001077">
    <property type="entry name" value="COMT_C"/>
</dbReference>
<organism evidence="12 13">
    <name type="scientific">Quillaja saponaria</name>
    <name type="common">Soap bark tree</name>
    <dbReference type="NCBI Taxonomy" id="32244"/>
    <lineage>
        <taxon>Eukaryota</taxon>
        <taxon>Viridiplantae</taxon>
        <taxon>Streptophyta</taxon>
        <taxon>Embryophyta</taxon>
        <taxon>Tracheophyta</taxon>
        <taxon>Spermatophyta</taxon>
        <taxon>Magnoliopsida</taxon>
        <taxon>eudicotyledons</taxon>
        <taxon>Gunneridae</taxon>
        <taxon>Pentapetalae</taxon>
        <taxon>rosids</taxon>
        <taxon>fabids</taxon>
        <taxon>Fabales</taxon>
        <taxon>Quillajaceae</taxon>
        <taxon>Quillaja</taxon>
    </lineage>
</organism>
<gene>
    <name evidence="12" type="ORF">O6P43_027445</name>
</gene>
<feature type="region of interest" description="Disordered" evidence="9">
    <location>
        <begin position="1"/>
        <end position="26"/>
    </location>
</feature>
<keyword evidence="5" id="KW-0438">Lignin biosynthesis</keyword>
<reference evidence="12" key="1">
    <citation type="journal article" date="2023" name="Science">
        <title>Elucidation of the pathway for biosynthesis of saponin adjuvants from the soapbark tree.</title>
        <authorList>
            <person name="Reed J."/>
            <person name="Orme A."/>
            <person name="El-Demerdash A."/>
            <person name="Owen C."/>
            <person name="Martin L.B.B."/>
            <person name="Misra R.C."/>
            <person name="Kikuchi S."/>
            <person name="Rejzek M."/>
            <person name="Martin A.C."/>
            <person name="Harkess A."/>
            <person name="Leebens-Mack J."/>
            <person name="Louveau T."/>
            <person name="Stephenson M.J."/>
            <person name="Osbourn A."/>
        </authorList>
    </citation>
    <scope>NUCLEOTIDE SEQUENCE</scope>
    <source>
        <strain evidence="12">S10</strain>
    </source>
</reference>
<dbReference type="Pfam" id="PF00891">
    <property type="entry name" value="Methyltransf_2"/>
    <property type="match status" value="1"/>
</dbReference>
<sequence length="376" mass="41755">MASTFETNSKILDTKAKQPNPQEGEEVEESFSYAMQLVTSTVLSFALQSAIELGIFDVMAKAGTGVKLSATEIAAKISTKNPEAPTMLDRILRLLSSHSVLICSVTADPHGIESPQRFYSLAPVSRFFVLNADGVSLGPLMALIQDKVFLDSWTQLKEAIVEGGISFNRVHGTHAFEYPALDPRFNDVFNKAMINHTTIVMKEVLESYKGFQHINRLVDVGGGLGITLNLITSKYHHIKGINFDLPHVIKHAPSYPGVEHVGGDMFETVPRGDAIFMKWILHDWSDEHCLKLLKNCYKAIPEEGKVVVMDAVLPFVPETSNAVRSISQTDVLMMTQNPGGKERSKEQFMALATKAGFSGIKYDCFVFNFWVMEFFK</sequence>
<evidence type="ECO:0000256" key="5">
    <source>
        <dbReference type="ARBA" id="ARBA00022733"/>
    </source>
</evidence>
<dbReference type="EMBL" id="JARAOO010000011">
    <property type="protein sequence ID" value="KAJ7951392.1"/>
    <property type="molecule type" value="Genomic_DNA"/>
</dbReference>
<protein>
    <recommendedName>
        <fullName evidence="6">caffeate O-methyltransferase</fullName>
        <ecNumber evidence="6">2.1.1.68</ecNumber>
    </recommendedName>
</protein>
<evidence type="ECO:0000256" key="9">
    <source>
        <dbReference type="SAM" id="MobiDB-lite"/>
    </source>
</evidence>
<evidence type="ECO:0000313" key="13">
    <source>
        <dbReference type="Proteomes" id="UP001163823"/>
    </source>
</evidence>
<dbReference type="InterPro" id="IPR029063">
    <property type="entry name" value="SAM-dependent_MTases_sf"/>
</dbReference>
<dbReference type="InterPro" id="IPR036390">
    <property type="entry name" value="WH_DNA-bd_sf"/>
</dbReference>
<keyword evidence="4" id="KW-0949">S-adenosyl-L-methionine</keyword>
<dbReference type="GO" id="GO:0047763">
    <property type="term" value="F:caffeate O-methyltransferase activity"/>
    <property type="evidence" value="ECO:0007669"/>
    <property type="project" value="UniProtKB-EC"/>
</dbReference>
<dbReference type="CDD" id="cd02440">
    <property type="entry name" value="AdoMet_MTases"/>
    <property type="match status" value="1"/>
</dbReference>
<dbReference type="FunFam" id="3.40.50.150:FF:000061">
    <property type="entry name" value="Caffeic acid O-methyltransferase"/>
    <property type="match status" value="1"/>
</dbReference>
<evidence type="ECO:0000313" key="12">
    <source>
        <dbReference type="EMBL" id="KAJ7951392.1"/>
    </source>
</evidence>
<evidence type="ECO:0000259" key="10">
    <source>
        <dbReference type="Pfam" id="PF00891"/>
    </source>
</evidence>
<dbReference type="EC" id="2.1.1.68" evidence="6"/>
<comment type="function">
    <text evidence="7">Catalyzes the conversion of caffeic acid to ferulic acid and of 5-hydroxyferulic acid to sinapic acid. The resulting products may subsequently be converted to the corresponding alcohols that are incorporated into lignins.</text>
</comment>
<evidence type="ECO:0000256" key="4">
    <source>
        <dbReference type="ARBA" id="ARBA00022691"/>
    </source>
</evidence>
<evidence type="ECO:0000259" key="11">
    <source>
        <dbReference type="Pfam" id="PF08100"/>
    </source>
</evidence>
<evidence type="ECO:0000256" key="7">
    <source>
        <dbReference type="ARBA" id="ARBA00045231"/>
    </source>
</evidence>
<dbReference type="AlphaFoldDB" id="A0AAD7L4Y3"/>
<evidence type="ECO:0000256" key="8">
    <source>
        <dbReference type="PIRSR" id="PIRSR005739-1"/>
    </source>
</evidence>
<dbReference type="PANTHER" id="PTHR11746">
    <property type="entry name" value="O-METHYLTRANSFERASE"/>
    <property type="match status" value="1"/>
</dbReference>
<dbReference type="SUPFAM" id="SSF46785">
    <property type="entry name" value="Winged helix' DNA-binding domain"/>
    <property type="match status" value="1"/>
</dbReference>
<name>A0AAD7L4Y3_QUISA</name>
<dbReference type="InterPro" id="IPR036388">
    <property type="entry name" value="WH-like_DNA-bd_sf"/>
</dbReference>
<feature type="domain" description="O-methyltransferase C-terminal" evidence="10">
    <location>
        <begin position="153"/>
        <end position="358"/>
    </location>
</feature>
<dbReference type="PROSITE" id="PS51683">
    <property type="entry name" value="SAM_OMT_II"/>
    <property type="match status" value="1"/>
</dbReference>
<dbReference type="FunFam" id="1.10.10.10:FF:000357">
    <property type="entry name" value="Caffeic acid 3-O-methyltransferase"/>
    <property type="match status" value="1"/>
</dbReference>
<evidence type="ECO:0000256" key="1">
    <source>
        <dbReference type="ARBA" id="ARBA00004928"/>
    </source>
</evidence>